<protein>
    <recommendedName>
        <fullName evidence="4">Secreted protein</fullName>
    </recommendedName>
</protein>
<organism evidence="2 3">
    <name type="scientific">Beta vulgaris subsp. vulgaris</name>
    <name type="common">Beet</name>
    <dbReference type="NCBI Taxonomy" id="3555"/>
    <lineage>
        <taxon>Eukaryota</taxon>
        <taxon>Viridiplantae</taxon>
        <taxon>Streptophyta</taxon>
        <taxon>Embryophyta</taxon>
        <taxon>Tracheophyta</taxon>
        <taxon>Spermatophyta</taxon>
        <taxon>Magnoliopsida</taxon>
        <taxon>eudicotyledons</taxon>
        <taxon>Gunneridae</taxon>
        <taxon>Pentapetalae</taxon>
        <taxon>Caryophyllales</taxon>
        <taxon>Chenopodiaceae</taxon>
        <taxon>Betoideae</taxon>
        <taxon>Beta</taxon>
    </lineage>
</organism>
<dbReference type="Gramene" id="KMT04063">
    <property type="protein sequence ID" value="KMT04063"/>
    <property type="gene ID" value="BVRB_8g186600"/>
</dbReference>
<dbReference type="AlphaFoldDB" id="A0A0J8BVX8"/>
<dbReference type="Proteomes" id="UP000035740">
    <property type="component" value="Chromosome 8"/>
</dbReference>
<sequence length="70" mass="7566">MVTSIVLATTIFTAQSTAFLVTPKTQQQIKISNSGLIAAACCTNSFSTFPLKESSFSGHHTPNAIFWEEI</sequence>
<name>A0A0J8BVX8_BETVV</name>
<accession>A0A0J8BVX8</accession>
<evidence type="ECO:0000313" key="3">
    <source>
        <dbReference type="Proteomes" id="UP000035740"/>
    </source>
</evidence>
<evidence type="ECO:0008006" key="4">
    <source>
        <dbReference type="Google" id="ProtNLM"/>
    </source>
</evidence>
<keyword evidence="3" id="KW-1185">Reference proteome</keyword>
<keyword evidence="1" id="KW-0732">Signal</keyword>
<feature type="chain" id="PRO_5005295153" description="Secreted protein" evidence="1">
    <location>
        <begin position="19"/>
        <end position="70"/>
    </location>
</feature>
<evidence type="ECO:0000313" key="2">
    <source>
        <dbReference type="EMBL" id="KMT04063.1"/>
    </source>
</evidence>
<gene>
    <name evidence="2" type="ORF">BVRB_8g186600</name>
</gene>
<dbReference type="EMBL" id="KQ090159">
    <property type="protein sequence ID" value="KMT04063.1"/>
    <property type="molecule type" value="Genomic_DNA"/>
</dbReference>
<reference evidence="2 3" key="1">
    <citation type="journal article" date="2014" name="Nature">
        <title>The genome of the recently domesticated crop plant sugar beet (Beta vulgaris).</title>
        <authorList>
            <person name="Dohm J.C."/>
            <person name="Minoche A.E."/>
            <person name="Holtgrawe D."/>
            <person name="Capella-Gutierrez S."/>
            <person name="Zakrzewski F."/>
            <person name="Tafer H."/>
            <person name="Rupp O."/>
            <person name="Sorensen T.R."/>
            <person name="Stracke R."/>
            <person name="Reinhardt R."/>
            <person name="Goesmann A."/>
            <person name="Kraft T."/>
            <person name="Schulz B."/>
            <person name="Stadler P.F."/>
            <person name="Schmidt T."/>
            <person name="Gabaldon T."/>
            <person name="Lehrach H."/>
            <person name="Weisshaar B."/>
            <person name="Himmelbauer H."/>
        </authorList>
    </citation>
    <scope>NUCLEOTIDE SEQUENCE [LARGE SCALE GENOMIC DNA]</scope>
    <source>
        <tissue evidence="2">Taproot</tissue>
    </source>
</reference>
<dbReference type="OrthoDB" id="1921927at2759"/>
<feature type="signal peptide" evidence="1">
    <location>
        <begin position="1"/>
        <end position="18"/>
    </location>
</feature>
<evidence type="ECO:0000256" key="1">
    <source>
        <dbReference type="SAM" id="SignalP"/>
    </source>
</evidence>
<proteinExistence type="predicted"/>